<proteinExistence type="predicted"/>
<keyword evidence="2" id="KW-1185">Reference proteome</keyword>
<protein>
    <submittedName>
        <fullName evidence="1">Uncharacterized protein</fullName>
    </submittedName>
</protein>
<dbReference type="AlphaFoldDB" id="A0AAD5WFC2"/>
<gene>
    <name evidence="1" type="ORF">KIN20_028785</name>
</gene>
<sequence length="69" mass="7715">MGELLRAEQGMAAGCGRKGFDRQVEIRCHLKDQDRKERMIIINDVQTACIMPVHGGREISPPPGTVLHF</sequence>
<dbReference type="Proteomes" id="UP001196413">
    <property type="component" value="Unassembled WGS sequence"/>
</dbReference>
<comment type="caution">
    <text evidence="1">The sequence shown here is derived from an EMBL/GenBank/DDBJ whole genome shotgun (WGS) entry which is preliminary data.</text>
</comment>
<evidence type="ECO:0000313" key="1">
    <source>
        <dbReference type="EMBL" id="KAJ1367793.1"/>
    </source>
</evidence>
<evidence type="ECO:0000313" key="2">
    <source>
        <dbReference type="Proteomes" id="UP001196413"/>
    </source>
</evidence>
<reference evidence="1" key="1">
    <citation type="submission" date="2021-06" db="EMBL/GenBank/DDBJ databases">
        <title>Parelaphostrongylus tenuis whole genome reference sequence.</title>
        <authorList>
            <person name="Garwood T.J."/>
            <person name="Larsen P.A."/>
            <person name="Fountain-Jones N.M."/>
            <person name="Garbe J.R."/>
            <person name="Macchietto M.G."/>
            <person name="Kania S.A."/>
            <person name="Gerhold R.W."/>
            <person name="Richards J.E."/>
            <person name="Wolf T.M."/>
        </authorList>
    </citation>
    <scope>NUCLEOTIDE SEQUENCE</scope>
    <source>
        <strain evidence="1">MNPRO001-30</strain>
        <tissue evidence="1">Meninges</tissue>
    </source>
</reference>
<accession>A0AAD5WFC2</accession>
<name>A0AAD5WFC2_PARTN</name>
<organism evidence="1 2">
    <name type="scientific">Parelaphostrongylus tenuis</name>
    <name type="common">Meningeal worm</name>
    <dbReference type="NCBI Taxonomy" id="148309"/>
    <lineage>
        <taxon>Eukaryota</taxon>
        <taxon>Metazoa</taxon>
        <taxon>Ecdysozoa</taxon>
        <taxon>Nematoda</taxon>
        <taxon>Chromadorea</taxon>
        <taxon>Rhabditida</taxon>
        <taxon>Rhabditina</taxon>
        <taxon>Rhabditomorpha</taxon>
        <taxon>Strongyloidea</taxon>
        <taxon>Metastrongylidae</taxon>
        <taxon>Parelaphostrongylus</taxon>
    </lineage>
</organism>
<dbReference type="EMBL" id="JAHQIW010006006">
    <property type="protein sequence ID" value="KAJ1367793.1"/>
    <property type="molecule type" value="Genomic_DNA"/>
</dbReference>